<evidence type="ECO:0000259" key="1">
    <source>
        <dbReference type="Pfam" id="PF21252"/>
    </source>
</evidence>
<proteinExistence type="predicted"/>
<sequence>NMVRDDLFGELLHCQGGYQHDLRHVKFNDGVNPYGGGVEFGNKGYSESKWRTQHSVERNGDLYPTHGLGPVSSMLNINRGNRMMYLTSTATQSRGLHNYIVKLGGKDNQNANVKFKLGDIVSTVIKCASGQTIMLSHDTNSPRPYSLNFRVQGTKGIWQKDNDSIYIDGKTPDHWWESDEEYLKKFDHPLWKRFENQASGSGHGGMDYFIVRAFIESLRKKTSPPIDVYDAVSMSV</sequence>
<reference evidence="2" key="1">
    <citation type="submission" date="2018-05" db="EMBL/GenBank/DDBJ databases">
        <authorList>
            <person name="Lanie J.A."/>
            <person name="Ng W.-L."/>
            <person name="Kazmierczak K.M."/>
            <person name="Andrzejewski T.M."/>
            <person name="Davidsen T.M."/>
            <person name="Wayne K.J."/>
            <person name="Tettelin H."/>
            <person name="Glass J.I."/>
            <person name="Rusch D."/>
            <person name="Podicherti R."/>
            <person name="Tsui H.-C.T."/>
            <person name="Winkler M.E."/>
        </authorList>
    </citation>
    <scope>NUCLEOTIDE SEQUENCE</scope>
</reference>
<accession>A0A383DD72</accession>
<dbReference type="EMBL" id="UINC01216337">
    <property type="protein sequence ID" value="SVE42432.1"/>
    <property type="molecule type" value="Genomic_DNA"/>
</dbReference>
<feature type="domain" description="Glycosyl hydrolase 109 C-terminal" evidence="1">
    <location>
        <begin position="1"/>
        <end position="178"/>
    </location>
</feature>
<dbReference type="InterPro" id="IPR049303">
    <property type="entry name" value="Glyco_hydro_109_C"/>
</dbReference>
<dbReference type="Gene3D" id="3.30.360.10">
    <property type="entry name" value="Dihydrodipicolinate Reductase, domain 2"/>
    <property type="match status" value="1"/>
</dbReference>
<feature type="non-terminal residue" evidence="2">
    <location>
        <position position="236"/>
    </location>
</feature>
<dbReference type="SUPFAM" id="SSF55347">
    <property type="entry name" value="Glyceraldehyde-3-phosphate dehydrogenase-like, C-terminal domain"/>
    <property type="match status" value="1"/>
</dbReference>
<organism evidence="2">
    <name type="scientific">marine metagenome</name>
    <dbReference type="NCBI Taxonomy" id="408172"/>
    <lineage>
        <taxon>unclassified sequences</taxon>
        <taxon>metagenomes</taxon>
        <taxon>ecological metagenomes</taxon>
    </lineage>
</organism>
<feature type="non-terminal residue" evidence="2">
    <location>
        <position position="1"/>
    </location>
</feature>
<dbReference type="Pfam" id="PF21252">
    <property type="entry name" value="Glyco_hydro_109_C"/>
    <property type="match status" value="1"/>
</dbReference>
<protein>
    <recommendedName>
        <fullName evidence="1">Glycosyl hydrolase 109 C-terminal domain-containing protein</fullName>
    </recommendedName>
</protein>
<dbReference type="AlphaFoldDB" id="A0A383DD72"/>
<name>A0A383DD72_9ZZZZ</name>
<evidence type="ECO:0000313" key="2">
    <source>
        <dbReference type="EMBL" id="SVE42432.1"/>
    </source>
</evidence>
<gene>
    <name evidence="2" type="ORF">METZ01_LOCUS495286</name>
</gene>